<accession>A0AAI9EA31</accession>
<keyword evidence="13" id="KW-1185">Reference proteome</keyword>
<keyword evidence="7 10" id="KW-0010">Activator</keyword>
<evidence type="ECO:0000256" key="9">
    <source>
        <dbReference type="ARBA" id="ARBA00023242"/>
    </source>
</evidence>
<keyword evidence="9" id="KW-0539">Nucleus</keyword>
<keyword evidence="3" id="KW-0863">Zinc-finger</keyword>
<feature type="compositionally biased region" description="Gly residues" evidence="11">
    <location>
        <begin position="233"/>
        <end position="242"/>
    </location>
</feature>
<dbReference type="EMBL" id="CAVMBE010000019">
    <property type="protein sequence ID" value="CAK3984537.1"/>
    <property type="molecule type" value="Genomic_DNA"/>
</dbReference>
<evidence type="ECO:0000313" key="13">
    <source>
        <dbReference type="Proteomes" id="UP001296104"/>
    </source>
</evidence>
<sequence length="392" mass="41593">MSSTPQPTLGQIAQKILEEALQRILHDIIIQRHHEHKMLLDSLDSSTKLPHCETCKLPKLLDPPLAPKVRGAPSDPPANQNYCDLKPWSRRPGHDIYGNPFLKSDAGGRPLNKKDKKKDEGTPASEAAGNEAGGEGTGPPSPSQENDNQESQAKGKLEKGEKKASKIDEKLKKGEYIPWHTCPSCKRSLLITRFAKHLEQCMGLSGRAASRNAMAKMNGTPSASRGGTPNPGQEGGGTGGEKNGASNNAGNGDDEEDDLAVKGPGGVRKKLLKKGLKDKVKKGEKAGAGANGKIPKSLTPAKKPSNNNPPHSAGGTQRSSPAPSSVGGDKRDRDEVGDDDADEGHAKKRQKLQRVGSTASILSQSTTAPTEMERQDSLDGSFINEDAEAADD</sequence>
<dbReference type="InterPro" id="IPR013246">
    <property type="entry name" value="SAGA_su_Sgf11"/>
</dbReference>
<feature type="compositionally biased region" description="Polar residues" evidence="11">
    <location>
        <begin position="304"/>
        <end position="323"/>
    </location>
</feature>
<feature type="compositionally biased region" description="Basic and acidic residues" evidence="11">
    <location>
        <begin position="153"/>
        <end position="173"/>
    </location>
</feature>
<evidence type="ECO:0000313" key="12">
    <source>
        <dbReference type="EMBL" id="CAK3984537.1"/>
    </source>
</evidence>
<dbReference type="Proteomes" id="UP001296104">
    <property type="component" value="Unassembled WGS sequence"/>
</dbReference>
<evidence type="ECO:0000256" key="8">
    <source>
        <dbReference type="ARBA" id="ARBA00023163"/>
    </source>
</evidence>
<keyword evidence="8" id="KW-0804">Transcription</keyword>
<comment type="subcellular location">
    <subcellularLocation>
        <location evidence="1 10">Nucleus</location>
    </subcellularLocation>
</comment>
<dbReference type="GO" id="GO:0005634">
    <property type="term" value="C:nucleus"/>
    <property type="evidence" value="ECO:0007669"/>
    <property type="project" value="UniProtKB-SubCell"/>
</dbReference>
<evidence type="ECO:0000256" key="3">
    <source>
        <dbReference type="ARBA" id="ARBA00022771"/>
    </source>
</evidence>
<feature type="compositionally biased region" description="Polar residues" evidence="11">
    <location>
        <begin position="355"/>
        <end position="369"/>
    </location>
</feature>
<gene>
    <name evidence="12" type="ORF">LECACI_7A003831</name>
</gene>
<evidence type="ECO:0000256" key="11">
    <source>
        <dbReference type="SAM" id="MobiDB-lite"/>
    </source>
</evidence>
<keyword evidence="6" id="KW-0805">Transcription regulation</keyword>
<evidence type="ECO:0000256" key="10">
    <source>
        <dbReference type="RuleBase" id="RU261113"/>
    </source>
</evidence>
<feature type="region of interest" description="Disordered" evidence="11">
    <location>
        <begin position="57"/>
        <end position="173"/>
    </location>
</feature>
<dbReference type="GO" id="GO:0070461">
    <property type="term" value="C:SAGA-type complex"/>
    <property type="evidence" value="ECO:0007669"/>
    <property type="project" value="UniProtKB-ARBA"/>
</dbReference>
<comment type="caution">
    <text evidence="12">The sequence shown here is derived from an EMBL/GenBank/DDBJ whole genome shotgun (WGS) entry which is preliminary data.</text>
</comment>
<evidence type="ECO:0000256" key="7">
    <source>
        <dbReference type="ARBA" id="ARBA00023159"/>
    </source>
</evidence>
<reference evidence="12" key="1">
    <citation type="submission" date="2023-11" db="EMBL/GenBank/DDBJ databases">
        <authorList>
            <person name="Alioto T."/>
            <person name="Alioto T."/>
            <person name="Gomez Garrido J."/>
        </authorList>
    </citation>
    <scope>NUCLEOTIDE SEQUENCE</scope>
</reference>
<evidence type="ECO:0000256" key="2">
    <source>
        <dbReference type="ARBA" id="ARBA00022723"/>
    </source>
</evidence>
<dbReference type="Pfam" id="PF08209">
    <property type="entry name" value="Sgf11"/>
    <property type="match status" value="1"/>
</dbReference>
<dbReference type="AlphaFoldDB" id="A0AAI9EA31"/>
<keyword evidence="5" id="KW-0156">Chromatin regulator</keyword>
<evidence type="ECO:0000256" key="1">
    <source>
        <dbReference type="ARBA" id="ARBA00004123"/>
    </source>
</evidence>
<comment type="similarity">
    <text evidence="10">Belongs to the SGF11 family.</text>
</comment>
<organism evidence="12 13">
    <name type="scientific">Lecanosticta acicola</name>
    <dbReference type="NCBI Taxonomy" id="111012"/>
    <lineage>
        <taxon>Eukaryota</taxon>
        <taxon>Fungi</taxon>
        <taxon>Dikarya</taxon>
        <taxon>Ascomycota</taxon>
        <taxon>Pezizomycotina</taxon>
        <taxon>Dothideomycetes</taxon>
        <taxon>Dothideomycetidae</taxon>
        <taxon>Mycosphaerellales</taxon>
        <taxon>Mycosphaerellaceae</taxon>
        <taxon>Lecanosticta</taxon>
    </lineage>
</organism>
<dbReference type="GO" id="GO:0008270">
    <property type="term" value="F:zinc ion binding"/>
    <property type="evidence" value="ECO:0007669"/>
    <property type="project" value="UniProtKB-KW"/>
</dbReference>
<dbReference type="Gene3D" id="3.30.160.60">
    <property type="entry name" value="Classic Zinc Finger"/>
    <property type="match status" value="1"/>
</dbReference>
<keyword evidence="2" id="KW-0479">Metal-binding</keyword>
<keyword evidence="4" id="KW-0862">Zinc</keyword>
<evidence type="ECO:0000256" key="4">
    <source>
        <dbReference type="ARBA" id="ARBA00022833"/>
    </source>
</evidence>
<feature type="compositionally biased region" description="Basic and acidic residues" evidence="11">
    <location>
        <begin position="275"/>
        <end position="285"/>
    </location>
</feature>
<feature type="region of interest" description="Disordered" evidence="11">
    <location>
        <begin position="212"/>
        <end position="392"/>
    </location>
</feature>
<protein>
    <recommendedName>
        <fullName evidence="10">SAGA-associated factor 11</fullName>
    </recommendedName>
</protein>
<dbReference type="GO" id="GO:0006325">
    <property type="term" value="P:chromatin organization"/>
    <property type="evidence" value="ECO:0007669"/>
    <property type="project" value="UniProtKB-KW"/>
</dbReference>
<proteinExistence type="inferred from homology"/>
<evidence type="ECO:0000256" key="6">
    <source>
        <dbReference type="ARBA" id="ARBA00023015"/>
    </source>
</evidence>
<feature type="compositionally biased region" description="Polar residues" evidence="11">
    <location>
        <begin position="143"/>
        <end position="152"/>
    </location>
</feature>
<evidence type="ECO:0000256" key="5">
    <source>
        <dbReference type="ARBA" id="ARBA00022853"/>
    </source>
</evidence>
<name>A0AAI9EA31_9PEZI</name>